<proteinExistence type="predicted"/>
<dbReference type="PANTHER" id="PTHR40076">
    <property type="entry name" value="MEMBRANE PROTEIN-RELATED"/>
    <property type="match status" value="1"/>
</dbReference>
<evidence type="ECO:0000313" key="2">
    <source>
        <dbReference type="EMBL" id="MCY6485587.1"/>
    </source>
</evidence>
<dbReference type="EMBL" id="JAPQER010000008">
    <property type="protein sequence ID" value="MCY6485587.1"/>
    <property type="molecule type" value="Genomic_DNA"/>
</dbReference>
<evidence type="ECO:0000256" key="1">
    <source>
        <dbReference type="SAM" id="Phobius"/>
    </source>
</evidence>
<feature type="transmembrane region" description="Helical" evidence="1">
    <location>
        <begin position="182"/>
        <end position="202"/>
    </location>
</feature>
<dbReference type="InterPro" id="IPR010380">
    <property type="entry name" value="DUF975"/>
</dbReference>
<protein>
    <submittedName>
        <fullName evidence="2">DUF975 family protein</fullName>
    </submittedName>
</protein>
<dbReference type="RefSeq" id="WP_268042045.1">
    <property type="nucleotide sequence ID" value="NZ_JAPQER010000008.1"/>
</dbReference>
<accession>A0ABT4D4M7</accession>
<comment type="caution">
    <text evidence="2">The sequence shown here is derived from an EMBL/GenBank/DDBJ whole genome shotgun (WGS) entry which is preliminary data.</text>
</comment>
<gene>
    <name evidence="2" type="ORF">OW763_14730</name>
</gene>
<reference evidence="2" key="1">
    <citation type="submission" date="2022-12" db="EMBL/GenBank/DDBJ databases">
        <authorList>
            <person name="Wang J."/>
        </authorList>
    </citation>
    <scope>NUCLEOTIDE SEQUENCE</scope>
    <source>
        <strain evidence="2">HY-45-18</strain>
    </source>
</reference>
<keyword evidence="1" id="KW-0812">Transmembrane</keyword>
<feature type="transmembrane region" description="Helical" evidence="1">
    <location>
        <begin position="82"/>
        <end position="103"/>
    </location>
</feature>
<dbReference type="PANTHER" id="PTHR40076:SF1">
    <property type="entry name" value="MEMBRANE PROTEIN"/>
    <property type="match status" value="1"/>
</dbReference>
<evidence type="ECO:0000313" key="3">
    <source>
        <dbReference type="Proteomes" id="UP001078443"/>
    </source>
</evidence>
<feature type="transmembrane region" description="Helical" evidence="1">
    <location>
        <begin position="128"/>
        <end position="161"/>
    </location>
</feature>
<keyword evidence="1" id="KW-1133">Transmembrane helix</keyword>
<keyword evidence="3" id="KW-1185">Reference proteome</keyword>
<sequence>MIGQNKFKDIRKLKKEAKECLSGNWLMAVLVCFIAIIFTSIFGYMARIGDLIHAFSLGVYVNEIFWKHIAERTIISIVLSRIGFIINLLIGGAVTYGVCRFFLNLTRKQNFQIENLFEGFKFFGKNFLIQLLVFIFSSLWSMLVLIPATIITIIVMIKVIYTNVHNIQGISTEQILFRLGNGIVVFLIILSIICYIIIYLIVSRYSMTFFIFNDNQELGVMECINTSKEMMKGHIKRYFLLNLSFVGWHILATIPLGIGHLWLRPYKYATRANFYNDLKETLQYTHGEEIFINNENGKVYNEFKER</sequence>
<name>A0ABT4D4M7_9CLOT</name>
<dbReference type="Pfam" id="PF06161">
    <property type="entry name" value="DUF975"/>
    <property type="match status" value="1"/>
</dbReference>
<feature type="transmembrane region" description="Helical" evidence="1">
    <location>
        <begin position="21"/>
        <end position="45"/>
    </location>
</feature>
<keyword evidence="1" id="KW-0472">Membrane</keyword>
<dbReference type="Proteomes" id="UP001078443">
    <property type="component" value="Unassembled WGS sequence"/>
</dbReference>
<organism evidence="2 3">
    <name type="scientific">Clostridium aestuarii</name>
    <dbReference type="NCBI Taxonomy" id="338193"/>
    <lineage>
        <taxon>Bacteria</taxon>
        <taxon>Bacillati</taxon>
        <taxon>Bacillota</taxon>
        <taxon>Clostridia</taxon>
        <taxon>Eubacteriales</taxon>
        <taxon>Clostridiaceae</taxon>
        <taxon>Clostridium</taxon>
    </lineage>
</organism>
<feature type="transmembrane region" description="Helical" evidence="1">
    <location>
        <begin position="238"/>
        <end position="263"/>
    </location>
</feature>